<reference evidence="1 2" key="1">
    <citation type="submission" date="2024-04" db="EMBL/GenBank/DDBJ databases">
        <title>Draft genome sequence of Halopseudomonas sabulinigri NBRC 116187.</title>
        <authorList>
            <person name="Miyakawa T."/>
            <person name="Kusuya Y."/>
            <person name="Miura T."/>
        </authorList>
    </citation>
    <scope>NUCLEOTIDE SEQUENCE [LARGE SCALE GENOMIC DNA]</scope>
    <source>
        <strain evidence="1 2">4NH20-0042</strain>
    </source>
</reference>
<dbReference type="EMBL" id="BAABWD010000003">
    <property type="protein sequence ID" value="GAA6132184.1"/>
    <property type="molecule type" value="Genomic_DNA"/>
</dbReference>
<dbReference type="RefSeq" id="WP_353388926.1">
    <property type="nucleotide sequence ID" value="NZ_BAABWD010000003.1"/>
</dbReference>
<gene>
    <name evidence="1" type="ORF">NBRC116187_25440</name>
</gene>
<comment type="caution">
    <text evidence="1">The sequence shown here is derived from an EMBL/GenBank/DDBJ whole genome shotgun (WGS) entry which is preliminary data.</text>
</comment>
<dbReference type="Proteomes" id="UP001486808">
    <property type="component" value="Unassembled WGS sequence"/>
</dbReference>
<keyword evidence="2" id="KW-1185">Reference proteome</keyword>
<organism evidence="1 2">
    <name type="scientific">Halopseudomonas sabulinigri</name>
    <dbReference type="NCBI Taxonomy" id="472181"/>
    <lineage>
        <taxon>Bacteria</taxon>
        <taxon>Pseudomonadati</taxon>
        <taxon>Pseudomonadota</taxon>
        <taxon>Gammaproteobacteria</taxon>
        <taxon>Pseudomonadales</taxon>
        <taxon>Pseudomonadaceae</taxon>
        <taxon>Halopseudomonas</taxon>
    </lineage>
</organism>
<sequence>MDIKPCLEKWSKFLVKELAEFLSKPLPEEVRCVEILLFRESLPSVPFMVCFSDRFRGPAKTVNSFQLLEGIGMLIDSLDYIRAEDAVCDCLELEDQAEQDSCMDELFDRVNRDNIIVAKWFADCWLKAGGGEYPHHAFLLEEDGAFKPIDLHSGRHIKHFQDFKKIFDD</sequence>
<evidence type="ECO:0000313" key="2">
    <source>
        <dbReference type="Proteomes" id="UP001486808"/>
    </source>
</evidence>
<evidence type="ECO:0000313" key="1">
    <source>
        <dbReference type="EMBL" id="GAA6132184.1"/>
    </source>
</evidence>
<accession>A0ABP9ZRV8</accession>
<proteinExistence type="predicted"/>
<name>A0ABP9ZRV8_9GAMM</name>
<protein>
    <submittedName>
        <fullName evidence="1">Uncharacterized protein</fullName>
    </submittedName>
</protein>